<keyword evidence="8" id="KW-1185">Reference proteome</keyword>
<keyword evidence="3 5" id="KW-1133">Transmembrane helix</keyword>
<gene>
    <name evidence="7" type="ORF">SD10_19890</name>
</gene>
<dbReference type="Pfam" id="PF04138">
    <property type="entry name" value="GtrA_DPMS_TM"/>
    <property type="match status" value="1"/>
</dbReference>
<evidence type="ECO:0000256" key="4">
    <source>
        <dbReference type="ARBA" id="ARBA00023136"/>
    </source>
</evidence>
<evidence type="ECO:0000256" key="2">
    <source>
        <dbReference type="ARBA" id="ARBA00022692"/>
    </source>
</evidence>
<evidence type="ECO:0000256" key="1">
    <source>
        <dbReference type="ARBA" id="ARBA00004141"/>
    </source>
</evidence>
<reference evidence="7 8" key="1">
    <citation type="journal article" date="2014" name="Curr. Microbiol.">
        <title>Spirosoma radiotolerans sp. nov., a gamma-radiation-resistant bacterium isolated from gamma ray-irradiated soil.</title>
        <authorList>
            <person name="Lee J.J."/>
            <person name="Srinivasan S."/>
            <person name="Lim S."/>
            <person name="Joe M."/>
            <person name="Im S."/>
            <person name="Bae S.I."/>
            <person name="Park K.R."/>
            <person name="Han J.H."/>
            <person name="Park S.H."/>
            <person name="Joo B.M."/>
            <person name="Park S.J."/>
            <person name="Kim M.K."/>
        </authorList>
    </citation>
    <scope>NUCLEOTIDE SEQUENCE [LARGE SCALE GENOMIC DNA]</scope>
    <source>
        <strain evidence="7 8">DG5A</strain>
    </source>
</reference>
<dbReference type="RefSeq" id="WP_046576169.1">
    <property type="nucleotide sequence ID" value="NZ_CP010429.1"/>
</dbReference>
<organism evidence="7 8">
    <name type="scientific">Spirosoma radiotolerans</name>
    <dbReference type="NCBI Taxonomy" id="1379870"/>
    <lineage>
        <taxon>Bacteria</taxon>
        <taxon>Pseudomonadati</taxon>
        <taxon>Bacteroidota</taxon>
        <taxon>Cytophagia</taxon>
        <taxon>Cytophagales</taxon>
        <taxon>Cytophagaceae</taxon>
        <taxon>Spirosoma</taxon>
    </lineage>
</organism>
<feature type="transmembrane region" description="Helical" evidence="5">
    <location>
        <begin position="95"/>
        <end position="115"/>
    </location>
</feature>
<evidence type="ECO:0000313" key="7">
    <source>
        <dbReference type="EMBL" id="AKD56827.1"/>
    </source>
</evidence>
<keyword evidence="4 5" id="KW-0472">Membrane</keyword>
<dbReference type="HOGENOM" id="CLU_083873_8_1_10"/>
<dbReference type="OrthoDB" id="961506at2"/>
<keyword evidence="2 5" id="KW-0812">Transmembrane</keyword>
<protein>
    <submittedName>
        <fullName evidence="7">GtrA family protein</fullName>
    </submittedName>
</protein>
<dbReference type="KEGG" id="srd:SD10_19890"/>
<feature type="domain" description="GtrA/DPMS transmembrane" evidence="6">
    <location>
        <begin position="12"/>
        <end position="122"/>
    </location>
</feature>
<evidence type="ECO:0000259" key="6">
    <source>
        <dbReference type="Pfam" id="PF04138"/>
    </source>
</evidence>
<evidence type="ECO:0000256" key="5">
    <source>
        <dbReference type="SAM" id="Phobius"/>
    </source>
</evidence>
<evidence type="ECO:0000313" key="8">
    <source>
        <dbReference type="Proteomes" id="UP000033054"/>
    </source>
</evidence>
<dbReference type="GO" id="GO:0000271">
    <property type="term" value="P:polysaccharide biosynthetic process"/>
    <property type="evidence" value="ECO:0007669"/>
    <property type="project" value="InterPro"/>
</dbReference>
<proteinExistence type="predicted"/>
<comment type="subcellular location">
    <subcellularLocation>
        <location evidence="1">Membrane</location>
        <topology evidence="1">Multi-pass membrane protein</topology>
    </subcellularLocation>
</comment>
<feature type="transmembrane region" description="Helical" evidence="5">
    <location>
        <begin position="39"/>
        <end position="58"/>
    </location>
</feature>
<name>A0A0E3V8K3_9BACT</name>
<evidence type="ECO:0000256" key="3">
    <source>
        <dbReference type="ARBA" id="ARBA00022989"/>
    </source>
</evidence>
<dbReference type="EMBL" id="CP010429">
    <property type="protein sequence ID" value="AKD56827.1"/>
    <property type="molecule type" value="Genomic_DNA"/>
</dbReference>
<sequence length="125" mass="13465">MQTFFKAQLTSLIASGVDFLTTIACVSLVHFWYLSASVIGAIGGGVVSFGLSKAWVFAQSNQPVGLQLSRFVLVWFGNAGLNAAGLFVATQFMGIQYLVAKTGVAILVGVSYNYFFQRDFVFSLS</sequence>
<feature type="transmembrane region" description="Helical" evidence="5">
    <location>
        <begin position="12"/>
        <end position="33"/>
    </location>
</feature>
<dbReference type="PATRIC" id="fig|1379870.5.peg.4287"/>
<dbReference type="AlphaFoldDB" id="A0A0E3V8K3"/>
<accession>A0A0E3V8K3</accession>
<dbReference type="InterPro" id="IPR007267">
    <property type="entry name" value="GtrA_DPMS_TM"/>
</dbReference>
<dbReference type="Proteomes" id="UP000033054">
    <property type="component" value="Chromosome"/>
</dbReference>
<dbReference type="STRING" id="1379870.SD10_19890"/>
<dbReference type="GO" id="GO:0016020">
    <property type="term" value="C:membrane"/>
    <property type="evidence" value="ECO:0007669"/>
    <property type="project" value="UniProtKB-SubCell"/>
</dbReference>
<feature type="transmembrane region" description="Helical" evidence="5">
    <location>
        <begin position="70"/>
        <end position="89"/>
    </location>
</feature>